<evidence type="ECO:0008006" key="5">
    <source>
        <dbReference type="Google" id="ProtNLM"/>
    </source>
</evidence>
<keyword evidence="4" id="KW-1185">Reference proteome</keyword>
<evidence type="ECO:0000256" key="2">
    <source>
        <dbReference type="SAM" id="SignalP"/>
    </source>
</evidence>
<evidence type="ECO:0000256" key="1">
    <source>
        <dbReference type="SAM" id="MobiDB-lite"/>
    </source>
</evidence>
<comment type="caution">
    <text evidence="3">The sequence shown here is derived from an EMBL/GenBank/DDBJ whole genome shotgun (WGS) entry which is preliminary data.</text>
</comment>
<feature type="signal peptide" evidence="2">
    <location>
        <begin position="1"/>
        <end position="19"/>
    </location>
</feature>
<keyword evidence="2" id="KW-0732">Signal</keyword>
<organism evidence="3 4">
    <name type="scientific">Corallococcus sicarius</name>
    <dbReference type="NCBI Taxonomy" id="2316726"/>
    <lineage>
        <taxon>Bacteria</taxon>
        <taxon>Pseudomonadati</taxon>
        <taxon>Myxococcota</taxon>
        <taxon>Myxococcia</taxon>
        <taxon>Myxococcales</taxon>
        <taxon>Cystobacterineae</taxon>
        <taxon>Myxococcaceae</taxon>
        <taxon>Corallococcus</taxon>
    </lineage>
</organism>
<dbReference type="RefSeq" id="WP_120623283.1">
    <property type="nucleotide sequence ID" value="NZ_RAWG01000002.1"/>
</dbReference>
<evidence type="ECO:0000313" key="4">
    <source>
        <dbReference type="Proteomes" id="UP000273405"/>
    </source>
</evidence>
<dbReference type="AlphaFoldDB" id="A0A3A8NYN4"/>
<feature type="chain" id="PRO_5017314655" description="PepSY domain-containing protein" evidence="2">
    <location>
        <begin position="20"/>
        <end position="138"/>
    </location>
</feature>
<name>A0A3A8NYN4_9BACT</name>
<gene>
    <name evidence="3" type="ORF">D7X12_00440</name>
</gene>
<proteinExistence type="predicted"/>
<sequence>MKLPLLLGTLLLSSGCIVANSRHPRPSPRPPPSRPVAMNYDEAVRRGFDQCRSRGYQCELQEAHLTGNNVWKVKLRAFAPGAKGHLHLDYDAYSRNLLKVNEKVKGKGGGRDDWDDDDRGHGNGHGHGKKKGHARRDD</sequence>
<dbReference type="OrthoDB" id="5383130at2"/>
<reference evidence="4" key="1">
    <citation type="submission" date="2018-09" db="EMBL/GenBank/DDBJ databases">
        <authorList>
            <person name="Livingstone P.G."/>
            <person name="Whitworth D.E."/>
        </authorList>
    </citation>
    <scope>NUCLEOTIDE SEQUENCE [LARGE SCALE GENOMIC DNA]</scope>
    <source>
        <strain evidence="4">CA040B</strain>
    </source>
</reference>
<dbReference type="EMBL" id="RAWG01000002">
    <property type="protein sequence ID" value="RKH48260.1"/>
    <property type="molecule type" value="Genomic_DNA"/>
</dbReference>
<dbReference type="PROSITE" id="PS51257">
    <property type="entry name" value="PROKAR_LIPOPROTEIN"/>
    <property type="match status" value="1"/>
</dbReference>
<accession>A0A3A8NYN4</accession>
<protein>
    <recommendedName>
        <fullName evidence="5">PepSY domain-containing protein</fullName>
    </recommendedName>
</protein>
<feature type="region of interest" description="Disordered" evidence="1">
    <location>
        <begin position="103"/>
        <end position="138"/>
    </location>
</feature>
<feature type="compositionally biased region" description="Basic residues" evidence="1">
    <location>
        <begin position="122"/>
        <end position="138"/>
    </location>
</feature>
<feature type="compositionally biased region" description="Basic and acidic residues" evidence="1">
    <location>
        <begin position="103"/>
        <end position="112"/>
    </location>
</feature>
<evidence type="ECO:0000313" key="3">
    <source>
        <dbReference type="EMBL" id="RKH48260.1"/>
    </source>
</evidence>
<dbReference type="Proteomes" id="UP000273405">
    <property type="component" value="Unassembled WGS sequence"/>
</dbReference>